<dbReference type="Proteomes" id="UP000719267">
    <property type="component" value="Unassembled WGS sequence"/>
</dbReference>
<comment type="subcellular location">
    <subcellularLocation>
        <location evidence="2">Cell inner membrane</location>
        <topology evidence="2">Lipid-anchor</topology>
        <orientation evidence="2">Periplasmic side</orientation>
    </subcellularLocation>
</comment>
<reference evidence="3 4" key="1">
    <citation type="submission" date="2021-07" db="EMBL/GenBank/DDBJ databases">
        <title>Mesonia aestuariivivens sp. nov., isolated from a tidal flat.</title>
        <authorList>
            <person name="Kim Y.-O."/>
            <person name="Yoon J.-H."/>
        </authorList>
    </citation>
    <scope>NUCLEOTIDE SEQUENCE [LARGE SCALE GENOMIC DNA]</scope>
    <source>
        <strain evidence="3 4">JHPTF-M18</strain>
    </source>
</reference>
<keyword evidence="1 2" id="KW-0808">Transferase</keyword>
<organism evidence="3 4">
    <name type="scientific">Mesonia aestuariivivens</name>
    <dbReference type="NCBI Taxonomy" id="2796128"/>
    <lineage>
        <taxon>Bacteria</taxon>
        <taxon>Pseudomonadati</taxon>
        <taxon>Bacteroidota</taxon>
        <taxon>Flavobacteriia</taxon>
        <taxon>Flavobacteriales</taxon>
        <taxon>Flavobacteriaceae</taxon>
        <taxon>Mesonia</taxon>
    </lineage>
</organism>
<keyword evidence="2" id="KW-0449">Lipoprotein</keyword>
<keyword evidence="4" id="KW-1185">Reference proteome</keyword>
<dbReference type="PROSITE" id="PS51257">
    <property type="entry name" value="PROKAR_LIPOPROTEIN"/>
    <property type="match status" value="1"/>
</dbReference>
<comment type="cofactor">
    <cofactor evidence="2">
        <name>Mg(2+)</name>
        <dbReference type="ChEBI" id="CHEBI:18420"/>
    </cofactor>
</comment>
<evidence type="ECO:0000313" key="4">
    <source>
        <dbReference type="Proteomes" id="UP000719267"/>
    </source>
</evidence>
<dbReference type="RefSeq" id="WP_219039223.1">
    <property type="nucleotide sequence ID" value="NZ_JAHWDF010000003.1"/>
</dbReference>
<dbReference type="PANTHER" id="PTHR30040">
    <property type="entry name" value="THIAMINE BIOSYNTHESIS LIPOPROTEIN APBE"/>
    <property type="match status" value="1"/>
</dbReference>
<dbReference type="Pfam" id="PF02424">
    <property type="entry name" value="ApbE"/>
    <property type="match status" value="1"/>
</dbReference>
<dbReference type="PANTHER" id="PTHR30040:SF2">
    <property type="entry name" value="FAD:PROTEIN FMN TRANSFERASE"/>
    <property type="match status" value="1"/>
</dbReference>
<keyword evidence="1 2" id="KW-0274">FAD</keyword>
<comment type="catalytic activity">
    <reaction evidence="1 2">
        <text>L-threonyl-[protein] + FAD = FMN-L-threonyl-[protein] + AMP + H(+)</text>
        <dbReference type="Rhea" id="RHEA:36847"/>
        <dbReference type="Rhea" id="RHEA-COMP:11060"/>
        <dbReference type="Rhea" id="RHEA-COMP:11061"/>
        <dbReference type="ChEBI" id="CHEBI:15378"/>
        <dbReference type="ChEBI" id="CHEBI:30013"/>
        <dbReference type="ChEBI" id="CHEBI:57692"/>
        <dbReference type="ChEBI" id="CHEBI:74257"/>
        <dbReference type="ChEBI" id="CHEBI:456215"/>
        <dbReference type="EC" id="2.7.1.180"/>
    </reaction>
</comment>
<protein>
    <recommendedName>
        <fullName evidence="1 2">FAD:protein FMN transferase</fullName>
        <ecNumber evidence="1 2">2.7.1.180</ecNumber>
    </recommendedName>
    <alternativeName>
        <fullName evidence="1">Flavin transferase</fullName>
    </alternativeName>
</protein>
<keyword evidence="2" id="KW-0472">Membrane</keyword>
<keyword evidence="1 2" id="KW-0285">Flavoprotein</keyword>
<evidence type="ECO:0000256" key="1">
    <source>
        <dbReference type="PIRNR" id="PIRNR006268"/>
    </source>
</evidence>
<keyword evidence="2" id="KW-0997">Cell inner membrane</keyword>
<accession>A0ABS6VZB4</accession>
<evidence type="ECO:0000313" key="3">
    <source>
        <dbReference type="EMBL" id="MBW2960936.1"/>
    </source>
</evidence>
<comment type="function">
    <text evidence="2">Flavin transferase that catalyzes the transfer of the FMN moiety of FAD and its covalent binding to the hydroxyl group of a threonine residue in a target flavoprotein.</text>
</comment>
<name>A0ABS6VZB4_9FLAO</name>
<dbReference type="EMBL" id="JAHWDF010000003">
    <property type="protein sequence ID" value="MBW2960936.1"/>
    <property type="molecule type" value="Genomic_DNA"/>
</dbReference>
<evidence type="ECO:0000256" key="2">
    <source>
        <dbReference type="RuleBase" id="RU363002"/>
    </source>
</evidence>
<sequence>MKNILIVLSILFLTACQQKNNKKFFQGDALGTTYHITFFSDNELNWDKGLDSIFEHVNKSLSTYLPNSDISKINKGDTTVQVDEMFKDVFLLSKDIFKSTDGYFDPTVGNLVNAYGFGAENLNHITAKKLDSLFSLVGFQNYKLTPDNRIEKQLANSYLEFNSIAKGYTVDRLAVYLENNGVNNYLVELGGELRVNGKNTDRNQAWRVGLDNPYQDELNREIIAVLEMKNQGLATSGNYRKFRVDSLTGEKFVHTINPKTGKAEKSNVLSASVLAKTCGEADAYATAFMAMGIDKAKEVLENEKAIDAYLIFTENDSTKVFVTNNFQKQLMPN</sequence>
<dbReference type="GO" id="GO:0016740">
    <property type="term" value="F:transferase activity"/>
    <property type="evidence" value="ECO:0007669"/>
    <property type="project" value="UniProtKB-KW"/>
</dbReference>
<proteinExistence type="inferred from homology"/>
<dbReference type="EC" id="2.7.1.180" evidence="1 2"/>
<keyword evidence="1 2" id="KW-0479">Metal-binding</keyword>
<comment type="caution">
    <text evidence="3">The sequence shown here is derived from an EMBL/GenBank/DDBJ whole genome shotgun (WGS) entry which is preliminary data.</text>
</comment>
<comment type="similarity">
    <text evidence="1 2">Belongs to the ApbE family.</text>
</comment>
<keyword evidence="2" id="KW-1003">Cell membrane</keyword>
<keyword evidence="1 2" id="KW-0460">Magnesium</keyword>
<dbReference type="InterPro" id="IPR024932">
    <property type="entry name" value="ApbE"/>
</dbReference>
<gene>
    <name evidence="3" type="ORF">KW502_03885</name>
</gene>
<dbReference type="PIRSF" id="PIRSF006268">
    <property type="entry name" value="ApbE"/>
    <property type="match status" value="1"/>
</dbReference>